<proteinExistence type="evidence at transcript level"/>
<name>A0A411JJT7_CUNLA</name>
<dbReference type="PROSITE" id="PS00080">
    <property type="entry name" value="MULTICOPPER_OXIDASE2"/>
    <property type="match status" value="1"/>
</dbReference>
<keyword evidence="10 12" id="KW-0186">Copper</keyword>
<keyword evidence="8 12" id="KW-0677">Repeat</keyword>
<dbReference type="CDD" id="cd13875">
    <property type="entry name" value="CuRO_2_LCC_plant"/>
    <property type="match status" value="1"/>
</dbReference>
<comment type="function">
    <text evidence="12">Lignin degradation and detoxification of lignin-derived products.</text>
</comment>
<gene>
    <name evidence="16" type="primary">LAC</name>
</gene>
<dbReference type="InterPro" id="IPR008972">
    <property type="entry name" value="Cupredoxin"/>
</dbReference>
<evidence type="ECO:0000256" key="10">
    <source>
        <dbReference type="ARBA" id="ARBA00023008"/>
    </source>
</evidence>
<keyword evidence="6 12" id="KW-0964">Secreted</keyword>
<dbReference type="InterPro" id="IPR011707">
    <property type="entry name" value="Cu-oxidase-like_N"/>
</dbReference>
<evidence type="ECO:0000256" key="4">
    <source>
        <dbReference type="ARBA" id="ARBA00012297"/>
    </source>
</evidence>
<dbReference type="CDD" id="cd13897">
    <property type="entry name" value="CuRO_3_LCC_plant"/>
    <property type="match status" value="1"/>
</dbReference>
<evidence type="ECO:0000259" key="15">
    <source>
        <dbReference type="Pfam" id="PF07732"/>
    </source>
</evidence>
<dbReference type="EC" id="1.10.3.2" evidence="4 12"/>
<dbReference type="InterPro" id="IPR011706">
    <property type="entry name" value="Cu-oxidase_C"/>
</dbReference>
<dbReference type="PANTHER" id="PTHR11709">
    <property type="entry name" value="MULTI-COPPER OXIDASE"/>
    <property type="match status" value="1"/>
</dbReference>
<dbReference type="InterPro" id="IPR017761">
    <property type="entry name" value="Laccase"/>
</dbReference>
<dbReference type="Gene3D" id="2.60.40.420">
    <property type="entry name" value="Cupredoxins - blue copper proteins"/>
    <property type="match status" value="3"/>
</dbReference>
<protein>
    <recommendedName>
        <fullName evidence="4 12">Laccase</fullName>
        <ecNumber evidence="4 12">1.10.3.2</ecNumber>
    </recommendedName>
    <alternativeName>
        <fullName evidence="12">Benzenediol:oxygen oxidoreductase</fullName>
    </alternativeName>
    <alternativeName>
        <fullName evidence="12">Diphenol oxidase</fullName>
    </alternativeName>
    <alternativeName>
        <fullName evidence="12">Urishiol oxidase</fullName>
    </alternativeName>
</protein>
<evidence type="ECO:0000256" key="3">
    <source>
        <dbReference type="ARBA" id="ARBA00010609"/>
    </source>
</evidence>
<keyword evidence="7 12" id="KW-0479">Metal-binding</keyword>
<evidence type="ECO:0000256" key="12">
    <source>
        <dbReference type="RuleBase" id="RU361119"/>
    </source>
</evidence>
<dbReference type="SUPFAM" id="SSF49503">
    <property type="entry name" value="Cupredoxins"/>
    <property type="match status" value="3"/>
</dbReference>
<dbReference type="Pfam" id="PF07732">
    <property type="entry name" value="Cu-oxidase_3"/>
    <property type="match status" value="1"/>
</dbReference>
<organism evidence="16">
    <name type="scientific">Cunninghamia lanceolata</name>
    <name type="common">China fir</name>
    <name type="synonym">Pinus lanceolata</name>
    <dbReference type="NCBI Taxonomy" id="28977"/>
    <lineage>
        <taxon>Eukaryota</taxon>
        <taxon>Viridiplantae</taxon>
        <taxon>Streptophyta</taxon>
        <taxon>Embryophyta</taxon>
        <taxon>Tracheophyta</taxon>
        <taxon>Spermatophyta</taxon>
        <taxon>Pinopsida</taxon>
        <taxon>Pinidae</taxon>
        <taxon>Conifers II</taxon>
        <taxon>Cupressales</taxon>
        <taxon>Cupressaceae</taxon>
        <taxon>Cunninghamia</taxon>
    </lineage>
</organism>
<dbReference type="NCBIfam" id="TIGR03389">
    <property type="entry name" value="laccase"/>
    <property type="match status" value="1"/>
</dbReference>
<dbReference type="GO" id="GO:0052716">
    <property type="term" value="F:hydroquinone:oxygen oxidoreductase activity"/>
    <property type="evidence" value="ECO:0007669"/>
    <property type="project" value="UniProtKB-EC"/>
</dbReference>
<dbReference type="InterPro" id="IPR034285">
    <property type="entry name" value="CuRO_2_LCC"/>
</dbReference>
<comment type="similarity">
    <text evidence="3 12">Belongs to the multicopper oxidase family.</text>
</comment>
<evidence type="ECO:0000256" key="11">
    <source>
        <dbReference type="ARBA" id="ARBA00023185"/>
    </source>
</evidence>
<evidence type="ECO:0000256" key="7">
    <source>
        <dbReference type="ARBA" id="ARBA00022723"/>
    </source>
</evidence>
<sequence length="570" mass="63114">MLIMSKWASARFLLVLATFIVLFDNLARANVHHYTFIIRRTPITRLCQTHNKITVNGQYPGPTLHVHNGDTLIVKTYNRAQYNATIHWHGVRQLRTSWADGTGYITQCPIQPHGRFTYRFTIVGQEGTLWWHAHVSWLRATVHGALVIYPKRGSPYPFPQPHAEIPIVLGDWWNRDPEVVEIQAIRTGAAPNISDAFTINGQPGDLYPCSTSGTFNMSVQQGQTYLLRIVNAALNSHLFFKIASHNLTVVAADASYTKPYTTDVMFITPGQSTDVLLTANQPPARYYIAASVYTTQPVGKFDNTTTTAILNYEGSQSSATPILPQLPVYNDTATVTIFSRALRSLASPEHPVDVPQIIDKSIVTTVGLGLLPCPTGMTCGGPNNTRITASMNNMSFVLPNIAILQAYYFGINGVFTTDFPSNPPLVFNYTGDNIPKTIWAPVFGTKVKVFNYNDTVQVVYQGTNIFQADDHPMHLHGYDFFVVGQGFGNYNASTDPLTFNLVDPPLRNTVGVPLSGWAAIRFKADNPGAWFLHCHFDDHLSWGLNTVFVVKNGPGYLASLEPPPADLPRC</sequence>
<evidence type="ECO:0000256" key="2">
    <source>
        <dbReference type="ARBA" id="ARBA00004271"/>
    </source>
</evidence>
<reference evidence="16" key="1">
    <citation type="submission" date="2018-05" db="EMBL/GenBank/DDBJ databases">
        <title>Development and Application of Simple Sequence Repeat (SSR) Loci from Functional Genes Involved in Wood Formation in Cunninghamia lanceolata.</title>
        <authorList>
            <person name="Hang Y."/>
            <person name="Huang H."/>
        </authorList>
    </citation>
    <scope>NUCLEOTIDE SEQUENCE</scope>
</reference>
<keyword evidence="5 12" id="KW-0052">Apoplast</keyword>
<evidence type="ECO:0000256" key="1">
    <source>
        <dbReference type="ARBA" id="ARBA00000349"/>
    </source>
</evidence>
<evidence type="ECO:0000256" key="9">
    <source>
        <dbReference type="ARBA" id="ARBA00023002"/>
    </source>
</evidence>
<evidence type="ECO:0000259" key="13">
    <source>
        <dbReference type="Pfam" id="PF00394"/>
    </source>
</evidence>
<dbReference type="Pfam" id="PF00394">
    <property type="entry name" value="Cu-oxidase"/>
    <property type="match status" value="1"/>
</dbReference>
<evidence type="ECO:0000256" key="6">
    <source>
        <dbReference type="ARBA" id="ARBA00022525"/>
    </source>
</evidence>
<keyword evidence="11 12" id="KW-0439">Lignin degradation</keyword>
<dbReference type="CDD" id="cd13849">
    <property type="entry name" value="CuRO_1_LCC_plant"/>
    <property type="match status" value="1"/>
</dbReference>
<dbReference type="PROSITE" id="PS00079">
    <property type="entry name" value="MULTICOPPER_OXIDASE1"/>
    <property type="match status" value="1"/>
</dbReference>
<dbReference type="FunFam" id="2.60.40.420:FF:000062">
    <property type="entry name" value="Laccase"/>
    <property type="match status" value="1"/>
</dbReference>
<evidence type="ECO:0000256" key="8">
    <source>
        <dbReference type="ARBA" id="ARBA00022737"/>
    </source>
</evidence>
<dbReference type="EMBL" id="MH333027">
    <property type="protein sequence ID" value="QBC40967.1"/>
    <property type="molecule type" value="mRNA"/>
</dbReference>
<comment type="catalytic activity">
    <reaction evidence="1 12">
        <text>4 hydroquinone + O2 = 4 benzosemiquinone + 2 H2O</text>
        <dbReference type="Rhea" id="RHEA:11276"/>
        <dbReference type="ChEBI" id="CHEBI:15377"/>
        <dbReference type="ChEBI" id="CHEBI:15379"/>
        <dbReference type="ChEBI" id="CHEBI:17594"/>
        <dbReference type="ChEBI" id="CHEBI:17977"/>
        <dbReference type="EC" id="1.10.3.2"/>
    </reaction>
</comment>
<dbReference type="AlphaFoldDB" id="A0A411JJT7"/>
<evidence type="ECO:0000259" key="14">
    <source>
        <dbReference type="Pfam" id="PF07731"/>
    </source>
</evidence>
<evidence type="ECO:0000256" key="5">
    <source>
        <dbReference type="ARBA" id="ARBA00022523"/>
    </source>
</evidence>
<accession>A0A411JJT7</accession>
<dbReference type="EMBL" id="MH333026">
    <property type="protein sequence ID" value="QBC40966.1"/>
    <property type="molecule type" value="Genomic_DNA"/>
</dbReference>
<keyword evidence="9 12" id="KW-0560">Oxidoreductase</keyword>
<dbReference type="InterPro" id="IPR034289">
    <property type="entry name" value="CuRO_3_LCC"/>
</dbReference>
<dbReference type="InterPro" id="IPR034288">
    <property type="entry name" value="CuRO_1_LCC"/>
</dbReference>
<comment type="cofactor">
    <cofactor evidence="12">
        <name>Cu cation</name>
        <dbReference type="ChEBI" id="CHEBI:23378"/>
    </cofactor>
    <text evidence="12">Binds 4 Cu cations per monomer.</text>
</comment>
<feature type="domain" description="Plastocyanin-like" evidence="13">
    <location>
        <begin position="165"/>
        <end position="315"/>
    </location>
</feature>
<dbReference type="Pfam" id="PF07731">
    <property type="entry name" value="Cu-oxidase_2"/>
    <property type="match status" value="1"/>
</dbReference>
<dbReference type="GO" id="GO:0046274">
    <property type="term" value="P:lignin catabolic process"/>
    <property type="evidence" value="ECO:0007669"/>
    <property type="project" value="UniProtKB-KW"/>
</dbReference>
<dbReference type="GO" id="GO:0048046">
    <property type="term" value="C:apoplast"/>
    <property type="evidence" value="ECO:0007669"/>
    <property type="project" value="UniProtKB-SubCell"/>
</dbReference>
<dbReference type="PANTHER" id="PTHR11709:SF417">
    <property type="entry name" value="LACCASE-17"/>
    <property type="match status" value="1"/>
</dbReference>
<dbReference type="InterPro" id="IPR002355">
    <property type="entry name" value="Cu_oxidase_Cu_BS"/>
</dbReference>
<evidence type="ECO:0000313" key="16">
    <source>
        <dbReference type="EMBL" id="QBC40967.1"/>
    </source>
</evidence>
<comment type="subcellular location">
    <subcellularLocation>
        <location evidence="2 12">Secreted</location>
        <location evidence="2 12">Extracellular space</location>
        <location evidence="2 12">Apoplast</location>
    </subcellularLocation>
</comment>
<dbReference type="FunFam" id="2.60.40.420:FF:000049">
    <property type="entry name" value="Laccase"/>
    <property type="match status" value="1"/>
</dbReference>
<feature type="domain" description="Plastocyanin-like" evidence="14">
    <location>
        <begin position="418"/>
        <end position="553"/>
    </location>
</feature>
<dbReference type="GO" id="GO:0005507">
    <property type="term" value="F:copper ion binding"/>
    <property type="evidence" value="ECO:0007669"/>
    <property type="project" value="InterPro"/>
</dbReference>
<dbReference type="InterPro" id="IPR045087">
    <property type="entry name" value="Cu-oxidase_fam"/>
</dbReference>
<feature type="domain" description="Plastocyanin-like" evidence="15">
    <location>
        <begin position="39"/>
        <end position="151"/>
    </location>
</feature>
<dbReference type="InterPro" id="IPR001117">
    <property type="entry name" value="Cu-oxidase_2nd"/>
</dbReference>
<dbReference type="InterPro" id="IPR033138">
    <property type="entry name" value="Cu_oxidase_CS"/>
</dbReference>